<dbReference type="Gene3D" id="2.70.170.10">
    <property type="entry name" value="Neurotransmitter-gated ion-channel ligand-binding domain"/>
    <property type="match status" value="1"/>
</dbReference>
<dbReference type="GO" id="GO:0016020">
    <property type="term" value="C:membrane"/>
    <property type="evidence" value="ECO:0007669"/>
    <property type="project" value="UniProtKB-SubCell"/>
</dbReference>
<dbReference type="AlphaFoldDB" id="A0AAV2RA57"/>
<comment type="subcellular location">
    <subcellularLocation>
        <location evidence="1">Membrane</location>
    </subcellularLocation>
</comment>
<proteinExistence type="predicted"/>
<dbReference type="EMBL" id="CAXKWB010016706">
    <property type="protein sequence ID" value="CAL4116894.1"/>
    <property type="molecule type" value="Genomic_DNA"/>
</dbReference>
<dbReference type="PROSITE" id="PS00236">
    <property type="entry name" value="NEUROTR_ION_CHANNEL"/>
    <property type="match status" value="1"/>
</dbReference>
<reference evidence="3 4" key="1">
    <citation type="submission" date="2024-05" db="EMBL/GenBank/DDBJ databases">
        <authorList>
            <person name="Wallberg A."/>
        </authorList>
    </citation>
    <scope>NUCLEOTIDE SEQUENCE [LARGE SCALE GENOMIC DNA]</scope>
</reference>
<organism evidence="3 4">
    <name type="scientific">Meganyctiphanes norvegica</name>
    <name type="common">Northern krill</name>
    <name type="synonym">Thysanopoda norvegica</name>
    <dbReference type="NCBI Taxonomy" id="48144"/>
    <lineage>
        <taxon>Eukaryota</taxon>
        <taxon>Metazoa</taxon>
        <taxon>Ecdysozoa</taxon>
        <taxon>Arthropoda</taxon>
        <taxon>Crustacea</taxon>
        <taxon>Multicrustacea</taxon>
        <taxon>Malacostraca</taxon>
        <taxon>Eumalacostraca</taxon>
        <taxon>Eucarida</taxon>
        <taxon>Euphausiacea</taxon>
        <taxon>Euphausiidae</taxon>
        <taxon>Meganyctiphanes</taxon>
    </lineage>
</organism>
<evidence type="ECO:0000313" key="3">
    <source>
        <dbReference type="EMBL" id="CAL4116894.1"/>
    </source>
</evidence>
<dbReference type="Proteomes" id="UP001497623">
    <property type="component" value="Unassembled WGS sequence"/>
</dbReference>
<keyword evidence="4" id="KW-1185">Reference proteome</keyword>
<accession>A0AAV2RA57</accession>
<sequence>MLVNFNLTMMWLDADLQYINLNEDYTLNLLPSTFMKKIWSPWVDFTNTEGNHVTILDEQAFALIIRNGSGTVGDNSNPQEIELYSGLLNPLRISRQYGKKFQCTFQLSAYPFDEQVCYMQLTMLSASVKKLIFD</sequence>
<evidence type="ECO:0000256" key="2">
    <source>
        <dbReference type="ARBA" id="ARBA00023136"/>
    </source>
</evidence>
<dbReference type="InterPro" id="IPR018000">
    <property type="entry name" value="Neurotransmitter_ion_chnl_CS"/>
</dbReference>
<evidence type="ECO:0000313" key="4">
    <source>
        <dbReference type="Proteomes" id="UP001497623"/>
    </source>
</evidence>
<evidence type="ECO:0000256" key="1">
    <source>
        <dbReference type="ARBA" id="ARBA00004370"/>
    </source>
</evidence>
<keyword evidence="2" id="KW-0472">Membrane</keyword>
<name>A0AAV2RA57_MEGNR</name>
<comment type="caution">
    <text evidence="3">The sequence shown here is derived from an EMBL/GenBank/DDBJ whole genome shotgun (WGS) entry which is preliminary data.</text>
</comment>
<gene>
    <name evidence="3" type="ORF">MNOR_LOCUS21070</name>
</gene>
<evidence type="ECO:0008006" key="5">
    <source>
        <dbReference type="Google" id="ProtNLM"/>
    </source>
</evidence>
<protein>
    <recommendedName>
        <fullName evidence="5">Neurotransmitter-gated ion-channel ligand-binding domain-containing protein</fullName>
    </recommendedName>
</protein>
<feature type="non-terminal residue" evidence="3">
    <location>
        <position position="134"/>
    </location>
</feature>
<dbReference type="GO" id="GO:0005230">
    <property type="term" value="F:extracellular ligand-gated monoatomic ion channel activity"/>
    <property type="evidence" value="ECO:0007669"/>
    <property type="project" value="InterPro"/>
</dbReference>
<dbReference type="SUPFAM" id="SSF63712">
    <property type="entry name" value="Nicotinic receptor ligand binding domain-like"/>
    <property type="match status" value="1"/>
</dbReference>
<dbReference type="InterPro" id="IPR036734">
    <property type="entry name" value="Neur_chan_lig-bd_sf"/>
</dbReference>